<name>A0A024TGL7_9STRA</name>
<feature type="signal peptide" evidence="1">
    <location>
        <begin position="1"/>
        <end position="19"/>
    </location>
</feature>
<proteinExistence type="predicted"/>
<keyword evidence="1" id="KW-0732">Signal</keyword>
<feature type="chain" id="PRO_5001534284" evidence="1">
    <location>
        <begin position="20"/>
        <end position="103"/>
    </location>
</feature>
<organism evidence="2">
    <name type="scientific">Aphanomyces invadans</name>
    <dbReference type="NCBI Taxonomy" id="157072"/>
    <lineage>
        <taxon>Eukaryota</taxon>
        <taxon>Sar</taxon>
        <taxon>Stramenopiles</taxon>
        <taxon>Oomycota</taxon>
        <taxon>Saprolegniomycetes</taxon>
        <taxon>Saprolegniales</taxon>
        <taxon>Verrucalvaceae</taxon>
        <taxon>Aphanomyces</taxon>
    </lineage>
</organism>
<protein>
    <submittedName>
        <fullName evidence="2">Uncharacterized protein</fullName>
    </submittedName>
</protein>
<dbReference type="VEuPathDB" id="FungiDB:H310_12763"/>
<accession>A0A024TGL7</accession>
<dbReference type="OrthoDB" id="10344582at2759"/>
<reference evidence="2" key="1">
    <citation type="submission" date="2013-12" db="EMBL/GenBank/DDBJ databases">
        <title>The Genome Sequence of Aphanomyces invadans NJM9701.</title>
        <authorList>
            <consortium name="The Broad Institute Genomics Platform"/>
            <person name="Russ C."/>
            <person name="Tyler B."/>
            <person name="van West P."/>
            <person name="Dieguez-Uribeondo J."/>
            <person name="Young S.K."/>
            <person name="Zeng Q."/>
            <person name="Gargeya S."/>
            <person name="Fitzgerald M."/>
            <person name="Abouelleil A."/>
            <person name="Alvarado L."/>
            <person name="Chapman S.B."/>
            <person name="Gainer-Dewar J."/>
            <person name="Goldberg J."/>
            <person name="Griggs A."/>
            <person name="Gujja S."/>
            <person name="Hansen M."/>
            <person name="Howarth C."/>
            <person name="Imamovic A."/>
            <person name="Ireland A."/>
            <person name="Larimer J."/>
            <person name="McCowan C."/>
            <person name="Murphy C."/>
            <person name="Pearson M."/>
            <person name="Poon T.W."/>
            <person name="Priest M."/>
            <person name="Roberts A."/>
            <person name="Saif S."/>
            <person name="Shea T."/>
            <person name="Sykes S."/>
            <person name="Wortman J."/>
            <person name="Nusbaum C."/>
            <person name="Birren B."/>
        </authorList>
    </citation>
    <scope>NUCLEOTIDE SEQUENCE [LARGE SCALE GENOMIC DNA]</scope>
    <source>
        <strain evidence="2">NJM9701</strain>
    </source>
</reference>
<dbReference type="AlphaFoldDB" id="A0A024TGL7"/>
<evidence type="ECO:0000256" key="1">
    <source>
        <dbReference type="SAM" id="SignalP"/>
    </source>
</evidence>
<evidence type="ECO:0000313" key="2">
    <source>
        <dbReference type="EMBL" id="ETV93154.1"/>
    </source>
</evidence>
<dbReference type="EMBL" id="KI913994">
    <property type="protein sequence ID" value="ETV93154.1"/>
    <property type="molecule type" value="Genomic_DNA"/>
</dbReference>
<sequence length="103" mass="11206">MRLDMACTILMLAPYTVTGAGDADLAVVRNACVNFVCTNSSVYSIYGNACLGLNMSLRRDCRRLCPTFVSLNRNCDKWGLSCVQACMAGQKKLGFPLTTPIDD</sequence>
<gene>
    <name evidence="2" type="ORF">H310_12763</name>
</gene>
<dbReference type="RefSeq" id="XP_008878176.1">
    <property type="nucleotide sequence ID" value="XM_008879954.1"/>
</dbReference>
<dbReference type="GeneID" id="20089813"/>